<comment type="caution">
    <text evidence="1">The sequence shown here is derived from an EMBL/GenBank/DDBJ whole genome shotgun (WGS) entry which is preliminary data.</text>
</comment>
<dbReference type="OrthoDB" id="1000249at2759"/>
<dbReference type="SUPFAM" id="SSF56219">
    <property type="entry name" value="DNase I-like"/>
    <property type="match status" value="1"/>
</dbReference>
<proteinExistence type="predicted"/>
<gene>
    <name evidence="1" type="ORF">EPI10_011483</name>
</gene>
<dbReference type="PANTHER" id="PTHR33710">
    <property type="entry name" value="BNAC02G09200D PROTEIN"/>
    <property type="match status" value="1"/>
</dbReference>
<sequence length="256" mass="30075">MVSGDFNEILYSFEKSGGQPRKERRMAAFCEVLDDCQLMDLGFQGTWFTWERGNLPETNIKERLDRGWLMRSGCIFSHKEQFIIVPFSFTQAMRKRLGEGHGLSLKHSGHLRKIKKSWESSNGMIFEKLGRLQSCLTSWASLIKRGRDGLKKELTKDLRILLDGERNDDTMAKIIDTRISLNMEIDKDEMYWEQRARANWLKLGDKNSAFFHKYASAQRRINTINRLETEEWQEVTDDLEINNTASRYFQKLFTLK</sequence>
<organism evidence="1 2">
    <name type="scientific">Gossypium australe</name>
    <dbReference type="NCBI Taxonomy" id="47621"/>
    <lineage>
        <taxon>Eukaryota</taxon>
        <taxon>Viridiplantae</taxon>
        <taxon>Streptophyta</taxon>
        <taxon>Embryophyta</taxon>
        <taxon>Tracheophyta</taxon>
        <taxon>Spermatophyta</taxon>
        <taxon>Magnoliopsida</taxon>
        <taxon>eudicotyledons</taxon>
        <taxon>Gunneridae</taxon>
        <taxon>Pentapetalae</taxon>
        <taxon>rosids</taxon>
        <taxon>malvids</taxon>
        <taxon>Malvales</taxon>
        <taxon>Malvaceae</taxon>
        <taxon>Malvoideae</taxon>
        <taxon>Gossypium</taxon>
    </lineage>
</organism>
<dbReference type="PANTHER" id="PTHR33710:SF62">
    <property type="entry name" value="DUF4283 DOMAIN PROTEIN"/>
    <property type="match status" value="1"/>
</dbReference>
<dbReference type="Proteomes" id="UP000325315">
    <property type="component" value="Unassembled WGS sequence"/>
</dbReference>
<dbReference type="AlphaFoldDB" id="A0A5B6W8J4"/>
<reference evidence="2" key="1">
    <citation type="journal article" date="2019" name="Plant Biotechnol. J.">
        <title>Genome sequencing of the Australian wild diploid species Gossypium australe highlights disease resistance and delayed gland morphogenesis.</title>
        <authorList>
            <person name="Cai Y."/>
            <person name="Cai X."/>
            <person name="Wang Q."/>
            <person name="Wang P."/>
            <person name="Zhang Y."/>
            <person name="Cai C."/>
            <person name="Xu Y."/>
            <person name="Wang K."/>
            <person name="Zhou Z."/>
            <person name="Wang C."/>
            <person name="Geng S."/>
            <person name="Li B."/>
            <person name="Dong Q."/>
            <person name="Hou Y."/>
            <person name="Wang H."/>
            <person name="Ai P."/>
            <person name="Liu Z."/>
            <person name="Yi F."/>
            <person name="Sun M."/>
            <person name="An G."/>
            <person name="Cheng J."/>
            <person name="Zhang Y."/>
            <person name="Shi Q."/>
            <person name="Xie Y."/>
            <person name="Shi X."/>
            <person name="Chang Y."/>
            <person name="Huang F."/>
            <person name="Chen Y."/>
            <person name="Hong S."/>
            <person name="Mi L."/>
            <person name="Sun Q."/>
            <person name="Zhang L."/>
            <person name="Zhou B."/>
            <person name="Peng R."/>
            <person name="Zhang X."/>
            <person name="Liu F."/>
        </authorList>
    </citation>
    <scope>NUCLEOTIDE SEQUENCE [LARGE SCALE GENOMIC DNA]</scope>
    <source>
        <strain evidence="2">cv. PA1801</strain>
    </source>
</reference>
<keyword evidence="1" id="KW-0808">Transferase</keyword>
<dbReference type="InterPro" id="IPR036691">
    <property type="entry name" value="Endo/exonu/phosph_ase_sf"/>
</dbReference>
<protein>
    <submittedName>
        <fullName evidence="1">Reverse transcriptase</fullName>
    </submittedName>
</protein>
<dbReference type="EMBL" id="SMMG02000004">
    <property type="protein sequence ID" value="KAA3477604.1"/>
    <property type="molecule type" value="Genomic_DNA"/>
</dbReference>
<name>A0A5B6W8J4_9ROSI</name>
<keyword evidence="1" id="KW-0695">RNA-directed DNA polymerase</keyword>
<keyword evidence="1" id="KW-0548">Nucleotidyltransferase</keyword>
<evidence type="ECO:0000313" key="1">
    <source>
        <dbReference type="EMBL" id="KAA3477604.1"/>
    </source>
</evidence>
<dbReference type="GO" id="GO:0003964">
    <property type="term" value="F:RNA-directed DNA polymerase activity"/>
    <property type="evidence" value="ECO:0007669"/>
    <property type="project" value="UniProtKB-KW"/>
</dbReference>
<evidence type="ECO:0000313" key="2">
    <source>
        <dbReference type="Proteomes" id="UP000325315"/>
    </source>
</evidence>
<keyword evidence="2" id="KW-1185">Reference proteome</keyword>
<accession>A0A5B6W8J4</accession>